<protein>
    <recommendedName>
        <fullName evidence="4">Aerotolerance regulator N-terminal domain-containing protein</fullName>
    </recommendedName>
</protein>
<accession>A0ABQ2BFV9</accession>
<evidence type="ECO:0000313" key="2">
    <source>
        <dbReference type="EMBL" id="GGI24633.1"/>
    </source>
</evidence>
<proteinExistence type="predicted"/>
<evidence type="ECO:0000256" key="1">
    <source>
        <dbReference type="SAM" id="Phobius"/>
    </source>
</evidence>
<organism evidence="2 3">
    <name type="scientific">Pedobacter mendelii</name>
    <dbReference type="NCBI Taxonomy" id="1908240"/>
    <lineage>
        <taxon>Bacteria</taxon>
        <taxon>Pseudomonadati</taxon>
        <taxon>Bacteroidota</taxon>
        <taxon>Sphingobacteriia</taxon>
        <taxon>Sphingobacteriales</taxon>
        <taxon>Sphingobacteriaceae</taxon>
        <taxon>Pedobacter</taxon>
    </lineage>
</organism>
<evidence type="ECO:0008006" key="4">
    <source>
        <dbReference type="Google" id="ProtNLM"/>
    </source>
</evidence>
<keyword evidence="3" id="KW-1185">Reference proteome</keyword>
<sequence length="594" mass="67159">MDFKYIVLILCLLLLAFLLYKEISRANKGRLVWRVLASLIAVICFALLIIPVKYETSLRRNANEITLLTAGINPDSIAKLKGQKYSLASADLVNAKTILIPDLSYFLATHKDIKKLNIYGNGLSDEELKSVNGYEINFHPAAKPNGVISANWQHKIKTTEQLNVQGIYQNTSNEKVKILLKGLGNSIDSLSIEPKSDKSFSFNTQPKQTGKAIYQLIALQGRDTLSKEPIPFLAGEQSPMKVLILASFPDFEYKFLKKWLFENKYPLAFRSQISKNKYSTDFLNMDSLSLNRINASSLKKFDVLIIDEEELAALGGSERAAIDNAVNSGMGIVIRILNAKSITPISGRFGRFESPVPKDKQLGLLLKDENYKFSKLPLEQTLFLKASQNDQPLVADGSGKILVNSTIKGSGKILISSLVSTFNWLLSGKTSDYTTYWSEILSKAARKKPEIQSVKTTPQFPVINEKIRFVVDLGESGKIPKLKIDSLKLAPRQNIELPFQWDTTFWPTRDGWNNLSVNQSTQSFFIYKNTDWQALRNQQKINFTQLFIDKLKNQQRKTTITDISFQEDVSPWWFFAGFLLASAFLWYESRILTI</sequence>
<dbReference type="Proteomes" id="UP000645390">
    <property type="component" value="Unassembled WGS sequence"/>
</dbReference>
<keyword evidence="1" id="KW-0812">Transmembrane</keyword>
<comment type="caution">
    <text evidence="2">The sequence shown here is derived from an EMBL/GenBank/DDBJ whole genome shotgun (WGS) entry which is preliminary data.</text>
</comment>
<feature type="transmembrane region" description="Helical" evidence="1">
    <location>
        <begin position="31"/>
        <end position="50"/>
    </location>
</feature>
<dbReference type="RefSeq" id="WP_188412511.1">
    <property type="nucleotide sequence ID" value="NZ_BMDJ01000003.1"/>
</dbReference>
<gene>
    <name evidence="2" type="ORF">GCM10008119_13630</name>
</gene>
<evidence type="ECO:0000313" key="3">
    <source>
        <dbReference type="Proteomes" id="UP000645390"/>
    </source>
</evidence>
<name>A0ABQ2BFV9_9SPHI</name>
<dbReference type="EMBL" id="BMDJ01000003">
    <property type="protein sequence ID" value="GGI24633.1"/>
    <property type="molecule type" value="Genomic_DNA"/>
</dbReference>
<reference evidence="3" key="1">
    <citation type="journal article" date="2019" name="Int. J. Syst. Evol. Microbiol.">
        <title>The Global Catalogue of Microorganisms (GCM) 10K type strain sequencing project: providing services to taxonomists for standard genome sequencing and annotation.</title>
        <authorList>
            <consortium name="The Broad Institute Genomics Platform"/>
            <consortium name="The Broad Institute Genome Sequencing Center for Infectious Disease"/>
            <person name="Wu L."/>
            <person name="Ma J."/>
        </authorList>
    </citation>
    <scope>NUCLEOTIDE SEQUENCE [LARGE SCALE GENOMIC DNA]</scope>
    <source>
        <strain evidence="3">CCM 8939</strain>
    </source>
</reference>
<keyword evidence="1" id="KW-1133">Transmembrane helix</keyword>
<keyword evidence="1" id="KW-0472">Membrane</keyword>